<dbReference type="CDD" id="cd03134">
    <property type="entry name" value="GATase1_PfpI_like"/>
    <property type="match status" value="1"/>
</dbReference>
<dbReference type="InterPro" id="IPR029062">
    <property type="entry name" value="Class_I_gatase-like"/>
</dbReference>
<dbReference type="GO" id="GO:0008233">
    <property type="term" value="F:peptidase activity"/>
    <property type="evidence" value="ECO:0007669"/>
    <property type="project" value="UniProtKB-KW"/>
</dbReference>
<comment type="caution">
    <text evidence="3">The sequence shown here is derived from an EMBL/GenBank/DDBJ whole genome shotgun (WGS) entry which is preliminary data.</text>
</comment>
<dbReference type="PANTHER" id="PTHR42733:SF2">
    <property type="entry name" value="DJ-1_THIJ_PFPI FAMILY PROTEIN"/>
    <property type="match status" value="1"/>
</dbReference>
<organism evidence="3 4">
    <name type="scientific">Halalkalicoccus paucihalophilus</name>
    <dbReference type="NCBI Taxonomy" id="1008153"/>
    <lineage>
        <taxon>Archaea</taxon>
        <taxon>Methanobacteriati</taxon>
        <taxon>Methanobacteriota</taxon>
        <taxon>Stenosarchaea group</taxon>
        <taxon>Halobacteria</taxon>
        <taxon>Halobacteriales</taxon>
        <taxon>Halococcaceae</taxon>
        <taxon>Halalkalicoccus</taxon>
    </lineage>
</organism>
<evidence type="ECO:0000256" key="1">
    <source>
        <dbReference type="ARBA" id="ARBA00008542"/>
    </source>
</evidence>
<comment type="similarity">
    <text evidence="1">Belongs to the peptidase C56 family.</text>
</comment>
<proteinExistence type="inferred from homology"/>
<keyword evidence="4" id="KW-1185">Reference proteome</keyword>
<name>A0A151AJ62_9EURY</name>
<dbReference type="PANTHER" id="PTHR42733">
    <property type="entry name" value="DJ-1 PROTEIN"/>
    <property type="match status" value="1"/>
</dbReference>
<dbReference type="AlphaFoldDB" id="A0A151AJ62"/>
<feature type="domain" description="DJ-1/PfpI" evidence="2">
    <location>
        <begin position="1"/>
        <end position="164"/>
    </location>
</feature>
<gene>
    <name evidence="3" type="primary">pfpI_1</name>
    <name evidence="3" type="ORF">HAPAU_03390</name>
</gene>
<keyword evidence="3" id="KW-0326">Glycosidase</keyword>
<keyword evidence="3" id="KW-0645">Protease</keyword>
<dbReference type="Gene3D" id="3.40.50.880">
    <property type="match status" value="1"/>
</dbReference>
<accession>A0A151AJ62</accession>
<reference evidence="3 4" key="1">
    <citation type="submission" date="2016-02" db="EMBL/GenBank/DDBJ databases">
        <title>Genome sequence of Halalkalicoccus paucihalophilus DSM 24557.</title>
        <authorList>
            <person name="Poehlein A."/>
            <person name="Daniel R."/>
        </authorList>
    </citation>
    <scope>NUCLEOTIDE SEQUENCE [LARGE SCALE GENOMIC DNA]</scope>
    <source>
        <strain evidence="3 4">DSM 24557</strain>
    </source>
</reference>
<dbReference type="SUPFAM" id="SSF52317">
    <property type="entry name" value="Class I glutamine amidotransferase-like"/>
    <property type="match status" value="1"/>
</dbReference>
<dbReference type="GO" id="GO:0006508">
    <property type="term" value="P:proteolysis"/>
    <property type="evidence" value="ECO:0007669"/>
    <property type="project" value="UniProtKB-KW"/>
</dbReference>
<dbReference type="GO" id="GO:0016798">
    <property type="term" value="F:hydrolase activity, acting on glycosyl bonds"/>
    <property type="evidence" value="ECO:0007669"/>
    <property type="project" value="UniProtKB-KW"/>
</dbReference>
<dbReference type="EMBL" id="LTAZ01000001">
    <property type="protein sequence ID" value="KYH27671.1"/>
    <property type="molecule type" value="Genomic_DNA"/>
</dbReference>
<dbReference type="RefSeq" id="WP_066378727.1">
    <property type="nucleotide sequence ID" value="NZ_LTAZ01000001.1"/>
</dbReference>
<keyword evidence="3" id="KW-0378">Hydrolase</keyword>
<dbReference type="NCBIfam" id="TIGR01382">
    <property type="entry name" value="PfpI"/>
    <property type="match status" value="1"/>
</dbReference>
<evidence type="ECO:0000259" key="2">
    <source>
        <dbReference type="Pfam" id="PF01965"/>
    </source>
</evidence>
<dbReference type="PROSITE" id="PS51276">
    <property type="entry name" value="PEPTIDASE_C56_PFPI"/>
    <property type="match status" value="1"/>
</dbReference>
<protein>
    <submittedName>
        <fullName evidence="3">Intracellular protease 1</fullName>
        <ecNumber evidence="3">3.2.-.-</ecNumber>
    </submittedName>
</protein>
<dbReference type="OrthoDB" id="82036at2157"/>
<evidence type="ECO:0000313" key="4">
    <source>
        <dbReference type="Proteomes" id="UP000075321"/>
    </source>
</evidence>
<dbReference type="InterPro" id="IPR002818">
    <property type="entry name" value="DJ-1/PfpI"/>
</dbReference>
<dbReference type="Pfam" id="PF01965">
    <property type="entry name" value="DJ-1_PfpI"/>
    <property type="match status" value="1"/>
</dbReference>
<dbReference type="InterPro" id="IPR006286">
    <property type="entry name" value="C56_PfpI-like"/>
</dbReference>
<evidence type="ECO:0000313" key="3">
    <source>
        <dbReference type="EMBL" id="KYH27671.1"/>
    </source>
</evidence>
<dbReference type="PATRIC" id="fig|1008153.3.peg.342"/>
<sequence length="174" mass="18729">MKALIVTTDGFEDSELTYPYYRLQEAGLDVALATPAGESVVGKIGEEMDADLAISDASEDEYDLLVVPGGHAPENLRLEAEEAVDLVREFDASDKPIASVCHGAQLLISADVLEGREATGYWSIRVDIENAGATFVDEECVVDDNLITARYPDDLPAWLSAVLERVEAQPAAAD</sequence>
<dbReference type="EC" id="3.2.-.-" evidence="3"/>
<dbReference type="Proteomes" id="UP000075321">
    <property type="component" value="Unassembled WGS sequence"/>
</dbReference>